<accession>A0A239J5K6</accession>
<dbReference type="RefSeq" id="WP_089298792.1">
    <property type="nucleotide sequence ID" value="NZ_BOMU01000122.1"/>
</dbReference>
<dbReference type="Proteomes" id="UP000198415">
    <property type="component" value="Unassembled WGS sequence"/>
</dbReference>
<dbReference type="PANTHER" id="PTHR32379">
    <property type="entry name" value="GUANIDINOACETATE N-METHYLTRANSFERASE"/>
    <property type="match status" value="1"/>
</dbReference>
<dbReference type="SUPFAM" id="SSF53335">
    <property type="entry name" value="S-adenosyl-L-methionine-dependent methyltransferases"/>
    <property type="match status" value="1"/>
</dbReference>
<gene>
    <name evidence="1" type="ORF">SAMN06264365_13233</name>
</gene>
<dbReference type="GO" id="GO:0030731">
    <property type="term" value="F:guanidinoacetate N-methyltransferase activity"/>
    <property type="evidence" value="ECO:0007669"/>
    <property type="project" value="TreeGrafter"/>
</dbReference>
<dbReference type="AlphaFoldDB" id="A0A239J5K6"/>
<dbReference type="CDD" id="cd02440">
    <property type="entry name" value="AdoMet_MTases"/>
    <property type="match status" value="1"/>
</dbReference>
<dbReference type="Gene3D" id="3.40.50.150">
    <property type="entry name" value="Vaccinia Virus protein VP39"/>
    <property type="match status" value="1"/>
</dbReference>
<dbReference type="GO" id="GO:0006601">
    <property type="term" value="P:creatine biosynthetic process"/>
    <property type="evidence" value="ECO:0007669"/>
    <property type="project" value="TreeGrafter"/>
</dbReference>
<name>A0A239J5K6_9ACTN</name>
<dbReference type="GO" id="GO:0005737">
    <property type="term" value="C:cytoplasm"/>
    <property type="evidence" value="ECO:0007669"/>
    <property type="project" value="TreeGrafter"/>
</dbReference>
<evidence type="ECO:0000313" key="1">
    <source>
        <dbReference type="EMBL" id="SNS99934.1"/>
    </source>
</evidence>
<dbReference type="EMBL" id="FZNR01000032">
    <property type="protein sequence ID" value="SNS99934.1"/>
    <property type="molecule type" value="Genomic_DNA"/>
</dbReference>
<dbReference type="PANTHER" id="PTHR32379:SF1">
    <property type="entry name" value="GUANIDINOACETATE N-METHYLTRANSFERASE"/>
    <property type="match status" value="1"/>
</dbReference>
<protein>
    <recommendedName>
        <fullName evidence="3">Methyltransferase domain-containing protein</fullName>
    </recommendedName>
</protein>
<sequence>MTTVLDDVHVRHLEQLRSRNPVIDRQGLRLGDTYVMFFAEAGLMAEHARRLVAGQAAPRVLEVGLGLGVFAEQIGAHRIGGYRAVEPHSGVVELVAPRVRSALRCAATFEVRPWQSVALPPASLDAIMYDTWPPDGHADADFAQFVEHVALPALRPGGRFSFFHSGTHLPVARTYVLDKHFPGWQAAPYRIPPADLPAAWSKPSADFLVPIAMKGDG</sequence>
<organism evidence="1 2">
    <name type="scientific">Actinoplanes regularis</name>
    <dbReference type="NCBI Taxonomy" id="52697"/>
    <lineage>
        <taxon>Bacteria</taxon>
        <taxon>Bacillati</taxon>
        <taxon>Actinomycetota</taxon>
        <taxon>Actinomycetes</taxon>
        <taxon>Micromonosporales</taxon>
        <taxon>Micromonosporaceae</taxon>
        <taxon>Actinoplanes</taxon>
    </lineage>
</organism>
<evidence type="ECO:0000313" key="2">
    <source>
        <dbReference type="Proteomes" id="UP000198415"/>
    </source>
</evidence>
<dbReference type="OrthoDB" id="3368035at2"/>
<evidence type="ECO:0008006" key="3">
    <source>
        <dbReference type="Google" id="ProtNLM"/>
    </source>
</evidence>
<dbReference type="InterPro" id="IPR051038">
    <property type="entry name" value="RMT2/GAMT_Mtase"/>
</dbReference>
<dbReference type="InterPro" id="IPR029063">
    <property type="entry name" value="SAM-dependent_MTases_sf"/>
</dbReference>
<proteinExistence type="predicted"/>
<keyword evidence="2" id="KW-1185">Reference proteome</keyword>
<reference evidence="1 2" key="1">
    <citation type="submission" date="2017-06" db="EMBL/GenBank/DDBJ databases">
        <authorList>
            <person name="Kim H.J."/>
            <person name="Triplett B.A."/>
        </authorList>
    </citation>
    <scope>NUCLEOTIDE SEQUENCE [LARGE SCALE GENOMIC DNA]</scope>
    <source>
        <strain evidence="1 2">DSM 43151</strain>
    </source>
</reference>